<dbReference type="SUPFAM" id="SSF51445">
    <property type="entry name" value="(Trans)glycosidases"/>
    <property type="match status" value="1"/>
</dbReference>
<dbReference type="GO" id="GO:0005975">
    <property type="term" value="P:carbohydrate metabolic process"/>
    <property type="evidence" value="ECO:0007669"/>
    <property type="project" value="InterPro"/>
</dbReference>
<keyword evidence="1" id="KW-0677">Repeat</keyword>
<dbReference type="PANTHER" id="PTHR46066">
    <property type="entry name" value="CHITINASE DOMAIN-CONTAINING PROTEIN 1 FAMILY MEMBER"/>
    <property type="match status" value="1"/>
</dbReference>
<dbReference type="Pfam" id="PF00395">
    <property type="entry name" value="SLH"/>
    <property type="match status" value="3"/>
</dbReference>
<evidence type="ECO:0000259" key="3">
    <source>
        <dbReference type="PROSITE" id="PS51910"/>
    </source>
</evidence>
<dbReference type="Gene3D" id="3.10.50.10">
    <property type="match status" value="1"/>
</dbReference>
<dbReference type="EMBL" id="NEMB01000003">
    <property type="protein sequence ID" value="PQQ68149.1"/>
    <property type="molecule type" value="Genomic_DNA"/>
</dbReference>
<dbReference type="PROSITE" id="PS51272">
    <property type="entry name" value="SLH"/>
    <property type="match status" value="3"/>
</dbReference>
<evidence type="ECO:0000259" key="2">
    <source>
        <dbReference type="PROSITE" id="PS51272"/>
    </source>
</evidence>
<dbReference type="GO" id="GO:0008061">
    <property type="term" value="F:chitin binding"/>
    <property type="evidence" value="ECO:0007669"/>
    <property type="project" value="InterPro"/>
</dbReference>
<evidence type="ECO:0008006" key="6">
    <source>
        <dbReference type="Google" id="ProtNLM"/>
    </source>
</evidence>
<feature type="domain" description="SLH" evidence="2">
    <location>
        <begin position="112"/>
        <end position="175"/>
    </location>
</feature>
<dbReference type="PROSITE" id="PS51910">
    <property type="entry name" value="GH18_2"/>
    <property type="match status" value="1"/>
</dbReference>
<dbReference type="Gene3D" id="3.20.20.80">
    <property type="entry name" value="Glycosidases"/>
    <property type="match status" value="1"/>
</dbReference>
<dbReference type="AlphaFoldDB" id="A0A2S8REC9"/>
<dbReference type="OrthoDB" id="9775889at2"/>
<dbReference type="PANTHER" id="PTHR46066:SF2">
    <property type="entry name" value="CHITINASE DOMAIN-CONTAINING PROTEIN 1"/>
    <property type="match status" value="1"/>
</dbReference>
<evidence type="ECO:0000313" key="4">
    <source>
        <dbReference type="EMBL" id="PQQ68149.1"/>
    </source>
</evidence>
<gene>
    <name evidence="4" type="ORF">B9R14_16165</name>
</gene>
<feature type="domain" description="SLH" evidence="2">
    <location>
        <begin position="178"/>
        <end position="237"/>
    </location>
</feature>
<dbReference type="Pfam" id="PF00704">
    <property type="entry name" value="Glyco_hydro_18"/>
    <property type="match status" value="1"/>
</dbReference>
<dbReference type="InterPro" id="IPR001223">
    <property type="entry name" value="Glyco_hydro18_cat"/>
</dbReference>
<name>A0A2S8REC9_9FIRM</name>
<dbReference type="SMART" id="SM00636">
    <property type="entry name" value="Glyco_18"/>
    <property type="match status" value="1"/>
</dbReference>
<dbReference type="InterPro" id="IPR017853">
    <property type="entry name" value="GH"/>
</dbReference>
<proteinExistence type="predicted"/>
<reference evidence="4 5" key="1">
    <citation type="journal article" date="2018" name="Syst. Appl. Microbiol.">
        <title>Characterization and high-quality draft genome sequence of Herbivorax saccincola A7, an anaerobic, alkaliphilic, thermophilic, cellulolytic, and xylanolytic bacterium.</title>
        <authorList>
            <person name="Aikawa S."/>
            <person name="Baramee S."/>
            <person name="Sermsathanaswadi J."/>
            <person name="Thianheng P."/>
            <person name="Tachaapaikoon C."/>
            <person name="Shikata A."/>
            <person name="Waeonukul R."/>
            <person name="Pason P."/>
            <person name="Ratanakhanokchai K."/>
            <person name="Kosugi A."/>
        </authorList>
    </citation>
    <scope>NUCLEOTIDE SEQUENCE [LARGE SCALE GENOMIC DNA]</scope>
    <source>
        <strain evidence="4 5">A7</strain>
    </source>
</reference>
<sequence>MPLGEIFMRRGGYFMKKKIIVLIIFLLLLTLISLNKSYDTGASGQHHIRLSEEYHMKDISDHWSREHINELVYMGILKGYNLKAQPDSRITRAEFITLLVNAMNLDNYKVDGKEHFKDVKKDKWYYVPIETAYENGIVRGYGDNTFLPDRFISREEIVITVVNALKLPQNHLEYSIRFNDIGDNYPYKFHLNAAAGAGIITGYSDNTFRPKNNALRSEAAVIIKKMLETHIEPGSETNSDAEKLNEEKEDIVNLVDSYINQYINKKNNLKSDIVFNIENSTGKAKEDNITKSAIIHYFNQKGYRVLENIKNLDIQVDKISGRIAKATAVYDVNYKRFLNGSGNLGDYSKDYKGKKEFSLIKVNDKWKVYNVKEQLFKDGKINMVWEQISVKTPDMSGVEPMEGLNIVSPTWFELRNDDNVLGVKESDPVVFSNRQGKIHMVDMGDMEYMKWARQNGYDVWGLFRNEFDIEIANKVLNSKESREKMTKLLLDYTWKYGLDGINVDFENIYFDDRYVLSQFVRELAFVLREQGVITSVDVTKIEPGSWTWSMCYDRRAFGEAVDYVVLMAYDQNGSWSKKSGSVAQITWVEGSLKGVLEQVAPEKILLGLPFYTVLWEEQNGKVVKSSVISMKTTQDLIRENNPQLIWDDMSGQYIATYKKGSSTFKIWVEDAASIRLKASLIDKYGISGVAGWRRGLETPDIWNELNDMLN</sequence>
<feature type="domain" description="SLH" evidence="2">
    <location>
        <begin position="51"/>
        <end position="110"/>
    </location>
</feature>
<feature type="domain" description="GH18" evidence="3">
    <location>
        <begin position="379"/>
        <end position="710"/>
    </location>
</feature>
<dbReference type="InterPro" id="IPR029070">
    <property type="entry name" value="Chitinase_insertion_sf"/>
</dbReference>
<evidence type="ECO:0000313" key="5">
    <source>
        <dbReference type="Proteomes" id="UP000239720"/>
    </source>
</evidence>
<dbReference type="InterPro" id="IPR001119">
    <property type="entry name" value="SLH_dom"/>
</dbReference>
<accession>A0A2S8REC9</accession>
<comment type="caution">
    <text evidence="4">The sequence shown here is derived from an EMBL/GenBank/DDBJ whole genome shotgun (WGS) entry which is preliminary data.</text>
</comment>
<protein>
    <recommendedName>
        <fullName evidence="6">Glycoside hydrolase</fullName>
    </recommendedName>
</protein>
<organism evidence="4 5">
    <name type="scientific">Acetivibrio saccincola</name>
    <dbReference type="NCBI Taxonomy" id="1677857"/>
    <lineage>
        <taxon>Bacteria</taxon>
        <taxon>Bacillati</taxon>
        <taxon>Bacillota</taxon>
        <taxon>Clostridia</taxon>
        <taxon>Eubacteriales</taxon>
        <taxon>Oscillospiraceae</taxon>
        <taxon>Acetivibrio</taxon>
    </lineage>
</organism>
<dbReference type="Proteomes" id="UP000239720">
    <property type="component" value="Unassembled WGS sequence"/>
</dbReference>
<evidence type="ECO:0000256" key="1">
    <source>
        <dbReference type="ARBA" id="ARBA00022737"/>
    </source>
</evidence>
<dbReference type="InterPro" id="IPR011583">
    <property type="entry name" value="Chitinase_II/V-like_cat"/>
</dbReference>